<keyword evidence="3" id="KW-1185">Reference proteome</keyword>
<name>A0A6G0T4F4_APHGL</name>
<dbReference type="EMBL" id="VYZN01000059">
    <property type="protein sequence ID" value="KAE9525691.1"/>
    <property type="molecule type" value="Genomic_DNA"/>
</dbReference>
<sequence>MIKSKAPEVIEKVLKEKKNYVRFKYTEEELINAVNKIKNKEKSLNQINKETGIPKSTLSNKVNNKVPILRKMGPNTILSLNEEEKSLNGFWPRLSFPRKNPFNDDRPGKKWLISFLNRHQEIGKRHTEIMSKARAAVTENSIRLWFDGVSSFLKEEGFSDILYDSRRIINCDETGIQLCPKTYKVLGPKKMNNFYKIAKNNEKENITVLCTYSADGSVLPPMIIYPYKRIPNYIYQSVPGNWGIGRSYGG</sequence>
<protein>
    <recommendedName>
        <fullName evidence="4">HTH psq-type domain-containing protein</fullName>
    </recommendedName>
</protein>
<dbReference type="GO" id="GO:0005634">
    <property type="term" value="C:nucleus"/>
    <property type="evidence" value="ECO:0007669"/>
    <property type="project" value="UniProtKB-SubCell"/>
</dbReference>
<dbReference type="OrthoDB" id="6614027at2759"/>
<proteinExistence type="predicted"/>
<dbReference type="SUPFAM" id="SSF46689">
    <property type="entry name" value="Homeodomain-like"/>
    <property type="match status" value="1"/>
</dbReference>
<dbReference type="InterPro" id="IPR050863">
    <property type="entry name" value="CenT-Element_Derived"/>
</dbReference>
<dbReference type="Proteomes" id="UP000475862">
    <property type="component" value="Unassembled WGS sequence"/>
</dbReference>
<comment type="subcellular location">
    <subcellularLocation>
        <location evidence="1">Nucleus</location>
    </subcellularLocation>
</comment>
<dbReference type="InterPro" id="IPR009057">
    <property type="entry name" value="Homeodomain-like_sf"/>
</dbReference>
<comment type="caution">
    <text evidence="2">The sequence shown here is derived from an EMBL/GenBank/DDBJ whole genome shotgun (WGS) entry which is preliminary data.</text>
</comment>
<evidence type="ECO:0000313" key="3">
    <source>
        <dbReference type="Proteomes" id="UP000475862"/>
    </source>
</evidence>
<dbReference type="PANTHER" id="PTHR19303">
    <property type="entry name" value="TRANSPOSON"/>
    <property type="match status" value="1"/>
</dbReference>
<dbReference type="Gene3D" id="1.10.10.60">
    <property type="entry name" value="Homeodomain-like"/>
    <property type="match status" value="1"/>
</dbReference>
<gene>
    <name evidence="2" type="ORF">AGLY_014218</name>
</gene>
<dbReference type="PANTHER" id="PTHR19303:SF74">
    <property type="entry name" value="POGO TRANSPOSABLE ELEMENT WITH KRAB DOMAIN"/>
    <property type="match status" value="1"/>
</dbReference>
<evidence type="ECO:0008006" key="4">
    <source>
        <dbReference type="Google" id="ProtNLM"/>
    </source>
</evidence>
<dbReference type="GO" id="GO:0003677">
    <property type="term" value="F:DNA binding"/>
    <property type="evidence" value="ECO:0007669"/>
    <property type="project" value="TreeGrafter"/>
</dbReference>
<reference evidence="2 3" key="1">
    <citation type="submission" date="2019-08" db="EMBL/GenBank/DDBJ databases">
        <title>The genome of the soybean aphid Biotype 1, its phylome, world population structure and adaptation to the North American continent.</title>
        <authorList>
            <person name="Giordano R."/>
            <person name="Donthu R.K."/>
            <person name="Hernandez A.G."/>
            <person name="Wright C.L."/>
            <person name="Zimin A.V."/>
        </authorList>
    </citation>
    <scope>NUCLEOTIDE SEQUENCE [LARGE SCALE GENOMIC DNA]</scope>
    <source>
        <tissue evidence="2">Whole aphids</tissue>
    </source>
</reference>
<dbReference type="AlphaFoldDB" id="A0A6G0T4F4"/>
<evidence type="ECO:0000313" key="2">
    <source>
        <dbReference type="EMBL" id="KAE9525691.1"/>
    </source>
</evidence>
<evidence type="ECO:0000256" key="1">
    <source>
        <dbReference type="ARBA" id="ARBA00004123"/>
    </source>
</evidence>
<accession>A0A6G0T4F4</accession>
<organism evidence="2 3">
    <name type="scientific">Aphis glycines</name>
    <name type="common">Soybean aphid</name>
    <dbReference type="NCBI Taxonomy" id="307491"/>
    <lineage>
        <taxon>Eukaryota</taxon>
        <taxon>Metazoa</taxon>
        <taxon>Ecdysozoa</taxon>
        <taxon>Arthropoda</taxon>
        <taxon>Hexapoda</taxon>
        <taxon>Insecta</taxon>
        <taxon>Pterygota</taxon>
        <taxon>Neoptera</taxon>
        <taxon>Paraneoptera</taxon>
        <taxon>Hemiptera</taxon>
        <taxon>Sternorrhyncha</taxon>
        <taxon>Aphidomorpha</taxon>
        <taxon>Aphidoidea</taxon>
        <taxon>Aphididae</taxon>
        <taxon>Aphidini</taxon>
        <taxon>Aphis</taxon>
        <taxon>Aphis</taxon>
    </lineage>
</organism>